<evidence type="ECO:0000256" key="1">
    <source>
        <dbReference type="SAM" id="Phobius"/>
    </source>
</evidence>
<dbReference type="OrthoDB" id="6540321at2"/>
<gene>
    <name evidence="2" type="ORF">EB837_13260</name>
</gene>
<keyword evidence="1" id="KW-1133">Transmembrane helix</keyword>
<keyword evidence="1" id="KW-0472">Membrane</keyword>
<sequence length="79" mass="8410">MLQRTLGSGWGGLISGGAIAILSTMGLSVDVWRGMIACGLLLSGAMIWHRRLRHFVLLPSCIAFVGGLVLITMNLKLMG</sequence>
<dbReference type="Proteomes" id="UP000268051">
    <property type="component" value="Unassembled WGS sequence"/>
</dbReference>
<comment type="caution">
    <text evidence="2">The sequence shown here is derived from an EMBL/GenBank/DDBJ whole genome shotgun (WGS) entry which is preliminary data.</text>
</comment>
<evidence type="ECO:0000313" key="2">
    <source>
        <dbReference type="EMBL" id="ROU13439.1"/>
    </source>
</evidence>
<keyword evidence="1" id="KW-0812">Transmembrane</keyword>
<feature type="transmembrane region" description="Helical" evidence="1">
    <location>
        <begin position="55"/>
        <end position="75"/>
    </location>
</feature>
<name>A0A3N2S135_9ENTR</name>
<dbReference type="RefSeq" id="WP_123651539.1">
    <property type="nucleotide sequence ID" value="NZ_RHFN01000012.1"/>
</dbReference>
<dbReference type="Pfam" id="PF07256">
    <property type="entry name" value="DUF1435"/>
    <property type="match status" value="1"/>
</dbReference>
<evidence type="ECO:0000313" key="3">
    <source>
        <dbReference type="Proteomes" id="UP000268051"/>
    </source>
</evidence>
<dbReference type="AlphaFoldDB" id="A0A3N2S135"/>
<protein>
    <submittedName>
        <fullName evidence="2">DUF1435 domain-containing protein</fullName>
    </submittedName>
</protein>
<reference evidence="2 3" key="1">
    <citation type="submission" date="2018-10" db="EMBL/GenBank/DDBJ databases">
        <title>Horizontal transference of carbapenem resistance between Klebsiella pneumoniae and Kluyvera ascorbata during abdominal infection: a case report.</title>
        <authorList>
            <person name="Raro O.H.F."/>
            <person name="Lima-Morales D."/>
            <person name="Barth A.L."/>
            <person name="Paim T.G.S."/>
            <person name="Mott M.P."/>
            <person name="Riche C.V.W."/>
            <person name="Teixeira U.F."/>
            <person name="Waechter F."/>
            <person name="Dias C.A.G."/>
        </authorList>
    </citation>
    <scope>NUCLEOTIDE SEQUENCE [LARGE SCALE GENOMIC DNA]</scope>
    <source>
        <strain evidence="2 3">OT2</strain>
    </source>
</reference>
<feature type="transmembrane region" description="Helical" evidence="1">
    <location>
        <begin position="7"/>
        <end position="25"/>
    </location>
</feature>
<dbReference type="EMBL" id="RHFN01000012">
    <property type="protein sequence ID" value="ROU13439.1"/>
    <property type="molecule type" value="Genomic_DNA"/>
</dbReference>
<proteinExistence type="predicted"/>
<dbReference type="InterPro" id="IPR009885">
    <property type="entry name" value="DUF1435"/>
</dbReference>
<accession>A0A3N2S135</accession>
<organism evidence="2 3">
    <name type="scientific">Kluyvera ascorbata</name>
    <dbReference type="NCBI Taxonomy" id="51288"/>
    <lineage>
        <taxon>Bacteria</taxon>
        <taxon>Pseudomonadati</taxon>
        <taxon>Pseudomonadota</taxon>
        <taxon>Gammaproteobacteria</taxon>
        <taxon>Enterobacterales</taxon>
        <taxon>Enterobacteriaceae</taxon>
        <taxon>Kluyvera</taxon>
    </lineage>
</organism>
<feature type="transmembrane region" description="Helical" evidence="1">
    <location>
        <begin position="31"/>
        <end position="48"/>
    </location>
</feature>